<feature type="region of interest" description="Disordered" evidence="1">
    <location>
        <begin position="75"/>
        <end position="95"/>
    </location>
</feature>
<organism evidence="4 5">
    <name type="scientific">Buddleja alternifolia</name>
    <dbReference type="NCBI Taxonomy" id="168488"/>
    <lineage>
        <taxon>Eukaryota</taxon>
        <taxon>Viridiplantae</taxon>
        <taxon>Streptophyta</taxon>
        <taxon>Embryophyta</taxon>
        <taxon>Tracheophyta</taxon>
        <taxon>Spermatophyta</taxon>
        <taxon>Magnoliopsida</taxon>
        <taxon>eudicotyledons</taxon>
        <taxon>Gunneridae</taxon>
        <taxon>Pentapetalae</taxon>
        <taxon>asterids</taxon>
        <taxon>lamiids</taxon>
        <taxon>Lamiales</taxon>
        <taxon>Scrophulariaceae</taxon>
        <taxon>Buddlejeae</taxon>
        <taxon>Buddleja</taxon>
    </lineage>
</organism>
<dbReference type="PROSITE" id="PS51259">
    <property type="entry name" value="MHD2"/>
    <property type="match status" value="1"/>
</dbReference>
<dbReference type="InterPro" id="IPR014770">
    <property type="entry name" value="Munc13_1"/>
</dbReference>
<dbReference type="PROSITE" id="PS51258">
    <property type="entry name" value="MHD1"/>
    <property type="match status" value="1"/>
</dbReference>
<dbReference type="PANTHER" id="PTHR31280">
    <property type="entry name" value="PROTEIN UNC-13 HOMOLOG"/>
    <property type="match status" value="1"/>
</dbReference>
<sequence length="935" mass="104674">MNPPPFGELGVELSPSEIRETAYEILIGACRSSGSGRPLTYVSNSNSNLKQLSPSLSLQRTSLFSGGSKVKTALGLKSKKKKKEKEEEEESEGNLGRKRGVTVGELIRVQMRVSEQTDSRVRRAFLRLASGQLGIRIESIILPLELLQHVRSSDFPSQQEYDAWQKRILKVLEAGLLVHPHLPFDKSQTAPQRLLQILNAASGKPIETGKLSESMQNLRNAVTSLACRSFDGSLSDICHWADGVPLNLHLYQTLLEACFDVNDEASVIDEVDEVLEQIKNSWVILGINQAFHNLCFLWVLFHRYTSSGEIEDDLLFAANHMMVEVEKDAKATHDQVYSKILSSTLSLMLDWAGKKLSRYHDMFYRGNIDIMQSVLSLGVSAAKVLVEDLYRGKKRKEVDVACGRVDTYIRQEREKIISSRQSSKNQQSPLPLLSILAQNTCDLAFNEKEIYSPVLKRWHALATGVAAATLHACYAVELKQFVSGISELNPEAIQVLLAADKLEKDLVEMAVADAVDSEDGGKAIIQEMAPYEAEAVIANLVKSWIQTRVDRLREWVDRNLQQEDWNTQVSKRRFAPSAVEVLRMIDEALEAFFLLPIPMHPVLLPILMGGLDKCLQKYIIGAKSACGSRDTFLPTLPVLTRCATSSKFNAFKRKDHRSLMGPGRKSQVSTRNRDDDSFSVPQLCLRINTLYHIRQELKVVEKRTMSNLRKSGFAHDENLATGNFELSLASCMEGIQQLSEATGYKVVFYDLNHVFWDYLYIGEILSSRIEPFLQELEQNLEVISVTVHDRVRTRVITDVMKASFEGFLLVLLAGGPSRVFTVEDGAVIEEDFKFLKELFWSNGDGLPADLIDKLSATVIGILPLFGKGSEDLVEELKGVVLDSNGGGLVKSRLPLPPTTGQWSPTEPNTLLRVLCHRDDKIASKFLKKTYDLPKH</sequence>
<dbReference type="Proteomes" id="UP000826271">
    <property type="component" value="Unassembled WGS sequence"/>
</dbReference>
<dbReference type="Pfam" id="PF25761">
    <property type="entry name" value="TPR_PATROL1"/>
    <property type="match status" value="1"/>
</dbReference>
<protein>
    <submittedName>
        <fullName evidence="4">Uncharacterized protein</fullName>
    </submittedName>
</protein>
<proteinExistence type="predicted"/>
<dbReference type="InterPro" id="IPR014772">
    <property type="entry name" value="Munc13_dom-2"/>
</dbReference>
<evidence type="ECO:0000259" key="2">
    <source>
        <dbReference type="PROSITE" id="PS51258"/>
    </source>
</evidence>
<evidence type="ECO:0000313" key="4">
    <source>
        <dbReference type="EMBL" id="KAG8367359.1"/>
    </source>
</evidence>
<feature type="domain" description="MHD1" evidence="2">
    <location>
        <begin position="493"/>
        <end position="636"/>
    </location>
</feature>
<dbReference type="InterPro" id="IPR057984">
    <property type="entry name" value="PATROL1_C"/>
</dbReference>
<accession>A0AAV6WBC4</accession>
<evidence type="ECO:0000259" key="3">
    <source>
        <dbReference type="PROSITE" id="PS51259"/>
    </source>
</evidence>
<dbReference type="PANTHER" id="PTHR31280:SF16">
    <property type="entry name" value="GLS PROTEIN (DUF810)"/>
    <property type="match status" value="1"/>
</dbReference>
<evidence type="ECO:0000313" key="5">
    <source>
        <dbReference type="Proteomes" id="UP000826271"/>
    </source>
</evidence>
<evidence type="ECO:0000256" key="1">
    <source>
        <dbReference type="SAM" id="MobiDB-lite"/>
    </source>
</evidence>
<comment type="caution">
    <text evidence="4">The sequence shown here is derived from an EMBL/GenBank/DDBJ whole genome shotgun (WGS) entry which is preliminary data.</text>
</comment>
<reference evidence="4" key="1">
    <citation type="submission" date="2019-10" db="EMBL/GenBank/DDBJ databases">
        <authorList>
            <person name="Zhang R."/>
            <person name="Pan Y."/>
            <person name="Wang J."/>
            <person name="Ma R."/>
            <person name="Yu S."/>
        </authorList>
    </citation>
    <scope>NUCLEOTIDE SEQUENCE</scope>
    <source>
        <strain evidence="4">LA-IB0</strain>
        <tissue evidence="4">Leaf</tissue>
    </source>
</reference>
<dbReference type="EMBL" id="WHWC01000016">
    <property type="protein sequence ID" value="KAG8367359.1"/>
    <property type="molecule type" value="Genomic_DNA"/>
</dbReference>
<gene>
    <name evidence="4" type="ORF">BUALT_Bualt16G0063900</name>
</gene>
<feature type="domain" description="MHD2" evidence="3">
    <location>
        <begin position="766"/>
        <end position="876"/>
    </location>
</feature>
<dbReference type="AlphaFoldDB" id="A0AAV6WBC4"/>
<name>A0AAV6WBC4_9LAMI</name>
<keyword evidence="5" id="KW-1185">Reference proteome</keyword>
<dbReference type="InterPro" id="IPR008528">
    <property type="entry name" value="unc-13_homologue"/>
</dbReference>